<gene>
    <name evidence="4" type="ORF">J2S44_007040</name>
</gene>
<sequence>MTEPFPGRSGVLSLTARLEALTRTGLDAVADPTFDRFAAMVRTVLRVPVALVSLVSDDRQFFPGACGLGEPWAGRRQTPLSHSFCQHVVAASEPLVVVDARTDPRVRGNLAIEDLGVIGYAGMPLTDSDGQVLGSLCAIDHEPRHWTDAELSLLADLAAACSDSLRLRIATYWANRYQQRAAAAFDRNRLLLRASVALADADSLAGVVDAVHDLIADVLHPAYVGVSVTGPGPHLTLASARLLPAQIADRWARYPSSSSTPTALAVRTGRPVVLPDLAAVAAETPDALSTFTEMGWQSAVSVPLPGPAGAVGALTFTWDTPYRPDGAVQAVLVALAGYTAQTLARVSVLDDRRTAAATMQKALLTPLPAHEHLRMAARYVPAHHEDHVGGDWYDAITLGEDRLALVIGDVSGHSLAAAAAMSQYRSILRTLLIDRDEPPSALLRRLEHTSRSLGQPDLTTVLLAYLDPAPTGGHVLTWANAGHPPPLVVLPDGTVEQLDGHDPLIGATRRASRRNRTRHLPPGTTVVLYTDGLVETRTATLDDGLDNVRDLLRRRHGAGPDELADLLIRNGPVVTGEDDVALLLVATPPHP</sequence>
<keyword evidence="1" id="KW-0378">Hydrolase</keyword>
<dbReference type="Pfam" id="PF13185">
    <property type="entry name" value="GAF_2"/>
    <property type="match status" value="1"/>
</dbReference>
<feature type="domain" description="GAF" evidence="2">
    <location>
        <begin position="29"/>
        <end position="175"/>
    </location>
</feature>
<dbReference type="InterPro" id="IPR029016">
    <property type="entry name" value="GAF-like_dom_sf"/>
</dbReference>
<dbReference type="PANTHER" id="PTHR43156:SF2">
    <property type="entry name" value="STAGE II SPORULATION PROTEIN E"/>
    <property type="match status" value="1"/>
</dbReference>
<reference evidence="4 5" key="1">
    <citation type="submission" date="2023-07" db="EMBL/GenBank/DDBJ databases">
        <title>Sequencing the genomes of 1000 actinobacteria strains.</title>
        <authorList>
            <person name="Klenk H.-P."/>
        </authorList>
    </citation>
    <scope>NUCLEOTIDE SEQUENCE [LARGE SCALE GENOMIC DNA]</scope>
    <source>
        <strain evidence="4 5">DSM 44711</strain>
    </source>
</reference>
<name>A0AAE4A057_9ACTN</name>
<dbReference type="EMBL" id="JAVDYC010000001">
    <property type="protein sequence ID" value="MDR7326790.1"/>
    <property type="molecule type" value="Genomic_DNA"/>
</dbReference>
<dbReference type="SMART" id="SM00331">
    <property type="entry name" value="PP2C_SIG"/>
    <property type="match status" value="1"/>
</dbReference>
<dbReference type="Pfam" id="PF07228">
    <property type="entry name" value="SpoIIE"/>
    <property type="match status" value="1"/>
</dbReference>
<dbReference type="SMART" id="SM00065">
    <property type="entry name" value="GAF"/>
    <property type="match status" value="2"/>
</dbReference>
<evidence type="ECO:0000256" key="1">
    <source>
        <dbReference type="ARBA" id="ARBA00022801"/>
    </source>
</evidence>
<dbReference type="Gene3D" id="3.30.450.40">
    <property type="match status" value="2"/>
</dbReference>
<evidence type="ECO:0000313" key="5">
    <source>
        <dbReference type="Proteomes" id="UP001183629"/>
    </source>
</evidence>
<evidence type="ECO:0000259" key="2">
    <source>
        <dbReference type="SMART" id="SM00065"/>
    </source>
</evidence>
<dbReference type="InterPro" id="IPR036457">
    <property type="entry name" value="PPM-type-like_dom_sf"/>
</dbReference>
<dbReference type="PANTHER" id="PTHR43156">
    <property type="entry name" value="STAGE II SPORULATION PROTEIN E-RELATED"/>
    <property type="match status" value="1"/>
</dbReference>
<dbReference type="Gene3D" id="3.60.40.10">
    <property type="entry name" value="PPM-type phosphatase domain"/>
    <property type="match status" value="1"/>
</dbReference>
<evidence type="ECO:0000313" key="4">
    <source>
        <dbReference type="EMBL" id="MDR7326790.1"/>
    </source>
</evidence>
<dbReference type="Pfam" id="PF01590">
    <property type="entry name" value="GAF"/>
    <property type="match status" value="1"/>
</dbReference>
<dbReference type="InterPro" id="IPR052016">
    <property type="entry name" value="Bact_Sigma-Reg"/>
</dbReference>
<dbReference type="InterPro" id="IPR001932">
    <property type="entry name" value="PPM-type_phosphatase-like_dom"/>
</dbReference>
<organism evidence="4 5">
    <name type="scientific">Catenuloplanes niger</name>
    <dbReference type="NCBI Taxonomy" id="587534"/>
    <lineage>
        <taxon>Bacteria</taxon>
        <taxon>Bacillati</taxon>
        <taxon>Actinomycetota</taxon>
        <taxon>Actinomycetes</taxon>
        <taxon>Micromonosporales</taxon>
        <taxon>Micromonosporaceae</taxon>
        <taxon>Catenuloplanes</taxon>
    </lineage>
</organism>
<keyword evidence="5" id="KW-1185">Reference proteome</keyword>
<protein>
    <submittedName>
        <fullName evidence="4">GAF domain-containing protein</fullName>
    </submittedName>
</protein>
<dbReference type="SUPFAM" id="SSF55781">
    <property type="entry name" value="GAF domain-like"/>
    <property type="match status" value="2"/>
</dbReference>
<feature type="domain" description="PPM-type phosphatase" evidence="3">
    <location>
        <begin position="370"/>
        <end position="587"/>
    </location>
</feature>
<dbReference type="SUPFAM" id="SSF81606">
    <property type="entry name" value="PP2C-like"/>
    <property type="match status" value="1"/>
</dbReference>
<evidence type="ECO:0000259" key="3">
    <source>
        <dbReference type="SMART" id="SM00331"/>
    </source>
</evidence>
<proteinExistence type="predicted"/>
<feature type="domain" description="GAF" evidence="2">
    <location>
        <begin position="203"/>
        <end position="353"/>
    </location>
</feature>
<accession>A0AAE4A057</accession>
<dbReference type="Proteomes" id="UP001183629">
    <property type="component" value="Unassembled WGS sequence"/>
</dbReference>
<comment type="caution">
    <text evidence="4">The sequence shown here is derived from an EMBL/GenBank/DDBJ whole genome shotgun (WGS) entry which is preliminary data.</text>
</comment>
<dbReference type="GO" id="GO:0016791">
    <property type="term" value="F:phosphatase activity"/>
    <property type="evidence" value="ECO:0007669"/>
    <property type="project" value="TreeGrafter"/>
</dbReference>
<dbReference type="AlphaFoldDB" id="A0AAE4A057"/>
<dbReference type="InterPro" id="IPR003018">
    <property type="entry name" value="GAF"/>
</dbReference>
<dbReference type="RefSeq" id="WP_310423097.1">
    <property type="nucleotide sequence ID" value="NZ_JAVDYC010000001.1"/>
</dbReference>